<reference evidence="1 2" key="1">
    <citation type="submission" date="2019-11" db="EMBL/GenBank/DDBJ databases">
        <title>Whole genome sequence of Oryza granulata.</title>
        <authorList>
            <person name="Li W."/>
        </authorList>
    </citation>
    <scope>NUCLEOTIDE SEQUENCE [LARGE SCALE GENOMIC DNA]</scope>
    <source>
        <strain evidence="2">cv. Menghai</strain>
        <tissue evidence="1">Leaf</tissue>
    </source>
</reference>
<dbReference type="AlphaFoldDB" id="A0A6G1EIR1"/>
<evidence type="ECO:0000313" key="1">
    <source>
        <dbReference type="EMBL" id="KAF0924304.1"/>
    </source>
</evidence>
<comment type="caution">
    <text evidence="1">The sequence shown here is derived from an EMBL/GenBank/DDBJ whole genome shotgun (WGS) entry which is preliminary data.</text>
</comment>
<evidence type="ECO:0000313" key="2">
    <source>
        <dbReference type="Proteomes" id="UP000479710"/>
    </source>
</evidence>
<proteinExistence type="predicted"/>
<evidence type="ECO:0008006" key="3">
    <source>
        <dbReference type="Google" id="ProtNLM"/>
    </source>
</evidence>
<organism evidence="1 2">
    <name type="scientific">Oryza meyeriana var. granulata</name>
    <dbReference type="NCBI Taxonomy" id="110450"/>
    <lineage>
        <taxon>Eukaryota</taxon>
        <taxon>Viridiplantae</taxon>
        <taxon>Streptophyta</taxon>
        <taxon>Embryophyta</taxon>
        <taxon>Tracheophyta</taxon>
        <taxon>Spermatophyta</taxon>
        <taxon>Magnoliopsida</taxon>
        <taxon>Liliopsida</taxon>
        <taxon>Poales</taxon>
        <taxon>Poaceae</taxon>
        <taxon>BOP clade</taxon>
        <taxon>Oryzoideae</taxon>
        <taxon>Oryzeae</taxon>
        <taxon>Oryzinae</taxon>
        <taxon>Oryza</taxon>
        <taxon>Oryza meyeriana</taxon>
    </lineage>
</organism>
<dbReference type="PANTHER" id="PTHR33110">
    <property type="entry name" value="F-BOX/KELCH-REPEAT PROTEIN-RELATED"/>
    <property type="match status" value="1"/>
</dbReference>
<accession>A0A6G1EIR1</accession>
<sequence>MADQSSRRPWAGITDDVLYEVVLRVPCEVDRIHVGRVCHSWRVVLAKLKPPAPPPPLPWLVLPRADGSPTFSCVLSGCRTHPFFVPDNAHRSRYFGSYDSAWLFFAVDGQAQDHVLVFSILGQAEAQAQRHFLLKLSNPFQLLVLPTWSATTYT</sequence>
<dbReference type="PANTHER" id="PTHR33110:SF135">
    <property type="entry name" value="OS05G0539300 PROTEIN"/>
    <property type="match status" value="1"/>
</dbReference>
<name>A0A6G1EIR1_9ORYZ</name>
<dbReference type="EMBL" id="SPHZ02000003">
    <property type="protein sequence ID" value="KAF0924304.1"/>
    <property type="molecule type" value="Genomic_DNA"/>
</dbReference>
<dbReference type="Proteomes" id="UP000479710">
    <property type="component" value="Unassembled WGS sequence"/>
</dbReference>
<keyword evidence="2" id="KW-1185">Reference proteome</keyword>
<dbReference type="OrthoDB" id="591341at2759"/>
<protein>
    <recommendedName>
        <fullName evidence="3">F-box domain-containing protein</fullName>
    </recommendedName>
</protein>
<dbReference type="Gene3D" id="1.20.1280.50">
    <property type="match status" value="1"/>
</dbReference>
<gene>
    <name evidence="1" type="ORF">E2562_010004</name>
</gene>